<name>A0ABR9QHW3_9BACI</name>
<feature type="domain" description="PRC-barrel" evidence="1">
    <location>
        <begin position="4"/>
        <end position="67"/>
    </location>
</feature>
<dbReference type="SUPFAM" id="SSF50346">
    <property type="entry name" value="PRC-barrel domain"/>
    <property type="match status" value="2"/>
</dbReference>
<proteinExistence type="predicted"/>
<dbReference type="InterPro" id="IPR011033">
    <property type="entry name" value="PRC_barrel-like_sf"/>
</dbReference>
<evidence type="ECO:0000259" key="1">
    <source>
        <dbReference type="Pfam" id="PF05239"/>
    </source>
</evidence>
<sequence length="159" mass="17481">MRTLSLLKGVPVYNEKTGKILGQVVDLCINNSGQVESLLLDGKGLFQRDRLIPLEEISSFGNDGVMVSCEIEALPMVHTNNAIHFLNSHHGLFRKPVLTAEGEKLGLLEDVYFQEELGTIIGYEITDGFFADITEGKKVVKTNQPITVGKDVIVVDVKP</sequence>
<organism evidence="2 3">
    <name type="scientific">Litchfieldia luteola</name>
    <dbReference type="NCBI Taxonomy" id="682179"/>
    <lineage>
        <taxon>Bacteria</taxon>
        <taxon>Bacillati</taxon>
        <taxon>Bacillota</taxon>
        <taxon>Bacilli</taxon>
        <taxon>Bacillales</taxon>
        <taxon>Bacillaceae</taxon>
        <taxon>Litchfieldia</taxon>
    </lineage>
</organism>
<gene>
    <name evidence="2" type="ORF">IMZ08_08480</name>
</gene>
<dbReference type="Gene3D" id="2.30.30.240">
    <property type="entry name" value="PRC-barrel domain"/>
    <property type="match status" value="2"/>
</dbReference>
<dbReference type="Proteomes" id="UP001516662">
    <property type="component" value="Unassembled WGS sequence"/>
</dbReference>
<reference evidence="2 3" key="1">
    <citation type="submission" date="2020-10" db="EMBL/GenBank/DDBJ databases">
        <title>Bacillus sp. HD4P25, an endophyte from a halophyte.</title>
        <authorList>
            <person name="Sun J.-Q."/>
        </authorList>
    </citation>
    <scope>NUCLEOTIDE SEQUENCE [LARGE SCALE GENOMIC DNA]</scope>
    <source>
        <strain evidence="2 3">YIM 93174</strain>
    </source>
</reference>
<dbReference type="InterPro" id="IPR027275">
    <property type="entry name" value="PRC-brl_dom"/>
</dbReference>
<feature type="domain" description="PRC-barrel" evidence="1">
    <location>
        <begin position="92"/>
        <end position="157"/>
    </location>
</feature>
<dbReference type="Pfam" id="PF05239">
    <property type="entry name" value="PRC"/>
    <property type="match status" value="2"/>
</dbReference>
<dbReference type="RefSeq" id="WP_193535546.1">
    <property type="nucleotide sequence ID" value="NZ_JADCLJ010000019.1"/>
</dbReference>
<evidence type="ECO:0000313" key="2">
    <source>
        <dbReference type="EMBL" id="MBE4908088.1"/>
    </source>
</evidence>
<accession>A0ABR9QHW3</accession>
<evidence type="ECO:0000313" key="3">
    <source>
        <dbReference type="Proteomes" id="UP001516662"/>
    </source>
</evidence>
<comment type="caution">
    <text evidence="2">The sequence shown here is derived from an EMBL/GenBank/DDBJ whole genome shotgun (WGS) entry which is preliminary data.</text>
</comment>
<keyword evidence="3" id="KW-1185">Reference proteome</keyword>
<dbReference type="EMBL" id="JADCLJ010000019">
    <property type="protein sequence ID" value="MBE4908088.1"/>
    <property type="molecule type" value="Genomic_DNA"/>
</dbReference>
<protein>
    <submittedName>
        <fullName evidence="2">PRC-barrel domain-containing protein</fullName>
    </submittedName>
</protein>